<dbReference type="InterPro" id="IPR050310">
    <property type="entry name" value="VPS10-sortilin"/>
</dbReference>
<name>A0ABV0S844_9TELE</name>
<dbReference type="PANTHER" id="PTHR12106">
    <property type="entry name" value="SORTILIN RELATED"/>
    <property type="match status" value="1"/>
</dbReference>
<feature type="signal peptide" evidence="2">
    <location>
        <begin position="1"/>
        <end position="15"/>
    </location>
</feature>
<keyword evidence="5" id="KW-1185">Reference proteome</keyword>
<feature type="non-terminal residue" evidence="4">
    <location>
        <position position="1"/>
    </location>
</feature>
<dbReference type="InterPro" id="IPR031778">
    <property type="entry name" value="Sortilin_N"/>
</dbReference>
<evidence type="ECO:0000256" key="1">
    <source>
        <dbReference type="ARBA" id="ARBA00022737"/>
    </source>
</evidence>
<dbReference type="PANTHER" id="PTHR12106:SF46">
    <property type="entry name" value="SORTILIN ISOFORM X1"/>
    <property type="match status" value="1"/>
</dbReference>
<comment type="caution">
    <text evidence="4">The sequence shown here is derived from an EMBL/GenBank/DDBJ whole genome shotgun (WGS) entry which is preliminary data.</text>
</comment>
<accession>A0ABV0S844</accession>
<evidence type="ECO:0000256" key="2">
    <source>
        <dbReference type="SAM" id="SignalP"/>
    </source>
</evidence>
<gene>
    <name evidence="4" type="primary">SORT1</name>
    <name evidence="4" type="ORF">XENOCAPTIV_021557</name>
</gene>
<keyword evidence="1" id="KW-0677">Repeat</keyword>
<evidence type="ECO:0000313" key="5">
    <source>
        <dbReference type="Proteomes" id="UP001434883"/>
    </source>
</evidence>
<protein>
    <submittedName>
        <fullName evidence="4">Sortilin</fullName>
    </submittedName>
</protein>
<dbReference type="EMBL" id="JAHRIN010071941">
    <property type="protein sequence ID" value="MEQ2216737.1"/>
    <property type="molecule type" value="Genomic_DNA"/>
</dbReference>
<feature type="chain" id="PRO_5045728050" evidence="2">
    <location>
        <begin position="16"/>
        <end position="196"/>
    </location>
</feature>
<dbReference type="Pfam" id="PF15902">
    <property type="entry name" value="Sortilin-Vps10"/>
    <property type="match status" value="1"/>
</dbReference>
<dbReference type="SUPFAM" id="SSF50939">
    <property type="entry name" value="Sialidases"/>
    <property type="match status" value="1"/>
</dbReference>
<evidence type="ECO:0000259" key="3">
    <source>
        <dbReference type="Pfam" id="PF15902"/>
    </source>
</evidence>
<sequence>LLILHAFIPLFLVEAEERGDLALKRTKDLGKTFTIIHEDIFSFGYIGAFLFFSVMEDPRSPRVMYFSSDQGDTFSQALLPSASTEQFYSILDGDEDMLFMHVDNPGDTFFGTMYTSDDRGILFSKSLERHLFDGHRKSDFTNITSLRGVYLTNKLDFGKFLYLFMQANTQSLIEHSIKSTPSCSLNVVQIQILHKT</sequence>
<organism evidence="4 5">
    <name type="scientific">Xenoophorus captivus</name>
    <dbReference type="NCBI Taxonomy" id="1517983"/>
    <lineage>
        <taxon>Eukaryota</taxon>
        <taxon>Metazoa</taxon>
        <taxon>Chordata</taxon>
        <taxon>Craniata</taxon>
        <taxon>Vertebrata</taxon>
        <taxon>Euteleostomi</taxon>
        <taxon>Actinopterygii</taxon>
        <taxon>Neopterygii</taxon>
        <taxon>Teleostei</taxon>
        <taxon>Neoteleostei</taxon>
        <taxon>Acanthomorphata</taxon>
        <taxon>Ovalentaria</taxon>
        <taxon>Atherinomorphae</taxon>
        <taxon>Cyprinodontiformes</taxon>
        <taxon>Goodeidae</taxon>
        <taxon>Xenoophorus</taxon>
    </lineage>
</organism>
<proteinExistence type="predicted"/>
<reference evidence="4 5" key="1">
    <citation type="submission" date="2021-06" db="EMBL/GenBank/DDBJ databases">
        <authorList>
            <person name="Palmer J.M."/>
        </authorList>
    </citation>
    <scope>NUCLEOTIDE SEQUENCE [LARGE SCALE GENOMIC DNA]</scope>
    <source>
        <strain evidence="4 5">XC_2019</strain>
        <tissue evidence="4">Muscle</tissue>
    </source>
</reference>
<dbReference type="InterPro" id="IPR036278">
    <property type="entry name" value="Sialidase_sf"/>
</dbReference>
<evidence type="ECO:0000313" key="4">
    <source>
        <dbReference type="EMBL" id="MEQ2216737.1"/>
    </source>
</evidence>
<dbReference type="Proteomes" id="UP001434883">
    <property type="component" value="Unassembled WGS sequence"/>
</dbReference>
<feature type="domain" description="Sortilin N-terminal" evidence="3">
    <location>
        <begin position="16"/>
        <end position="157"/>
    </location>
</feature>
<keyword evidence="2" id="KW-0732">Signal</keyword>